<dbReference type="GO" id="GO:0016020">
    <property type="term" value="C:membrane"/>
    <property type="evidence" value="ECO:0007669"/>
    <property type="project" value="UniProtKB-SubCell"/>
</dbReference>
<feature type="transmembrane region" description="Helical" evidence="5">
    <location>
        <begin position="332"/>
        <end position="355"/>
    </location>
</feature>
<sequence>MLPEKYKVLLIFILFTLNNGFAWLMFDPVAGWLEENVKGMSVNQLQILSSWQPLVFLVMFLPVMKMVTKPNGLRKAVRLGASCEIIGAIFKLIGASARSTWAGVVFLHIGQIFSGVGSPVATGCVSALSAIWFNYDERTRATAAAVMSNSVGNSLCYIFVPALTESATFVSVTVYEVIMALIAVALVWMVFPSEEASSVTVVSPEALTSESPSEERKSLRKQLRELLSIPSAVYLLLIYSWSSGGFSAWISLFDATYHKFFSESFIGVMSFSGMLAYVCGGLVSSYLTDLYFSRQMKYVIFFCITCNSVSNLIFVASAPNNEGYSLWTLGRVWIAAVTALCGFWNGAAAPLFYELIAEISFPVDEGVSGIAISVCENLGALIFYQVVSRYYTQESMCIAYSFGMTISVALAAAVRQRYNRSYHAYIKAHEQPTTVVALESVSSVPS</sequence>
<comment type="caution">
    <text evidence="6">The sequence shown here is derived from an EMBL/GenBank/DDBJ whole genome shotgun (WGS) entry which is preliminary data.</text>
</comment>
<dbReference type="EMBL" id="NBCO01000012">
    <property type="protein sequence ID" value="ORC89341.1"/>
    <property type="molecule type" value="Genomic_DNA"/>
</dbReference>
<proteinExistence type="predicted"/>
<protein>
    <submittedName>
        <fullName evidence="6">MFS transporter, FLVCR family, disrupted in renal carcinoma protein 2</fullName>
    </submittedName>
</protein>
<keyword evidence="7" id="KW-1185">Reference proteome</keyword>
<organism evidence="6 7">
    <name type="scientific">Trypanosoma theileri</name>
    <dbReference type="NCBI Taxonomy" id="67003"/>
    <lineage>
        <taxon>Eukaryota</taxon>
        <taxon>Discoba</taxon>
        <taxon>Euglenozoa</taxon>
        <taxon>Kinetoplastea</taxon>
        <taxon>Metakinetoplastina</taxon>
        <taxon>Trypanosomatida</taxon>
        <taxon>Trypanosomatidae</taxon>
        <taxon>Trypanosoma</taxon>
    </lineage>
</organism>
<feature type="transmembrane region" description="Helical" evidence="5">
    <location>
        <begin position="76"/>
        <end position="97"/>
    </location>
</feature>
<reference evidence="6 7" key="1">
    <citation type="submission" date="2017-03" db="EMBL/GenBank/DDBJ databases">
        <title>An alternative strategy for trypanosome survival in the mammalian bloodstream revealed through genome and transcriptome analysis of the ubiquitous bovine parasite Trypanosoma (Megatrypanum) theileri.</title>
        <authorList>
            <person name="Kelly S."/>
            <person name="Ivens A."/>
            <person name="Mott A."/>
            <person name="O'Neill E."/>
            <person name="Emms D."/>
            <person name="Macleod O."/>
            <person name="Voorheis P."/>
            <person name="Matthews J."/>
            <person name="Matthews K."/>
            <person name="Carrington M."/>
        </authorList>
    </citation>
    <scope>NUCLEOTIDE SEQUENCE [LARGE SCALE GENOMIC DNA]</scope>
    <source>
        <strain evidence="6">Edinburgh</strain>
    </source>
</reference>
<dbReference type="Pfam" id="PF07690">
    <property type="entry name" value="MFS_1"/>
    <property type="match status" value="1"/>
</dbReference>
<dbReference type="SUPFAM" id="SSF103473">
    <property type="entry name" value="MFS general substrate transporter"/>
    <property type="match status" value="1"/>
</dbReference>
<name>A0A1X0NXK8_9TRYP</name>
<evidence type="ECO:0000313" key="6">
    <source>
        <dbReference type="EMBL" id="ORC89341.1"/>
    </source>
</evidence>
<keyword evidence="2 5" id="KW-0812">Transmembrane</keyword>
<accession>A0A1X0NXK8</accession>
<dbReference type="InterPro" id="IPR036259">
    <property type="entry name" value="MFS_trans_sf"/>
</dbReference>
<evidence type="ECO:0000256" key="2">
    <source>
        <dbReference type="ARBA" id="ARBA00022692"/>
    </source>
</evidence>
<feature type="transmembrane region" description="Helical" evidence="5">
    <location>
        <begin position="172"/>
        <end position="191"/>
    </location>
</feature>
<evidence type="ECO:0000256" key="5">
    <source>
        <dbReference type="SAM" id="Phobius"/>
    </source>
</evidence>
<evidence type="ECO:0000256" key="3">
    <source>
        <dbReference type="ARBA" id="ARBA00022989"/>
    </source>
</evidence>
<dbReference type="Proteomes" id="UP000192257">
    <property type="component" value="Unassembled WGS sequence"/>
</dbReference>
<dbReference type="AlphaFoldDB" id="A0A1X0NXK8"/>
<dbReference type="VEuPathDB" id="TriTrypDB:TM35_000121160"/>
<dbReference type="PANTHER" id="PTHR10924:SF6">
    <property type="entry name" value="SOLUTE CARRIER FAMILY 49 MEMBER A3"/>
    <property type="match status" value="1"/>
</dbReference>
<feature type="transmembrane region" description="Helical" evidence="5">
    <location>
        <begin position="398"/>
        <end position="414"/>
    </location>
</feature>
<comment type="subcellular location">
    <subcellularLocation>
        <location evidence="1">Membrane</location>
        <topology evidence="1">Multi-pass membrane protein</topology>
    </subcellularLocation>
</comment>
<feature type="transmembrane region" description="Helical" evidence="5">
    <location>
        <begin position="109"/>
        <end position="134"/>
    </location>
</feature>
<dbReference type="GeneID" id="39984871"/>
<dbReference type="OrthoDB" id="422206at2759"/>
<feature type="transmembrane region" description="Helical" evidence="5">
    <location>
        <begin position="299"/>
        <end position="320"/>
    </location>
</feature>
<dbReference type="RefSeq" id="XP_028883407.1">
    <property type="nucleotide sequence ID" value="XM_029025091.1"/>
</dbReference>
<dbReference type="InterPro" id="IPR011701">
    <property type="entry name" value="MFS"/>
</dbReference>
<evidence type="ECO:0000313" key="7">
    <source>
        <dbReference type="Proteomes" id="UP000192257"/>
    </source>
</evidence>
<feature type="transmembrane region" description="Helical" evidence="5">
    <location>
        <begin position="46"/>
        <end position="64"/>
    </location>
</feature>
<dbReference type="PANTHER" id="PTHR10924">
    <property type="entry name" value="MAJOR FACILITATOR SUPERFAMILY PROTEIN-RELATED"/>
    <property type="match status" value="1"/>
</dbReference>
<evidence type="ECO:0000256" key="1">
    <source>
        <dbReference type="ARBA" id="ARBA00004141"/>
    </source>
</evidence>
<feature type="transmembrane region" description="Helical" evidence="5">
    <location>
        <begin position="7"/>
        <end position="26"/>
    </location>
</feature>
<gene>
    <name evidence="6" type="ORF">TM35_000121160</name>
</gene>
<keyword evidence="4 5" id="KW-0472">Membrane</keyword>
<keyword evidence="3 5" id="KW-1133">Transmembrane helix</keyword>
<dbReference type="GO" id="GO:0022857">
    <property type="term" value="F:transmembrane transporter activity"/>
    <property type="evidence" value="ECO:0007669"/>
    <property type="project" value="InterPro"/>
</dbReference>
<dbReference type="Gene3D" id="1.20.1250.20">
    <property type="entry name" value="MFS general substrate transporter like domains"/>
    <property type="match status" value="1"/>
</dbReference>
<feature type="transmembrane region" description="Helical" evidence="5">
    <location>
        <begin position="226"/>
        <end position="252"/>
    </location>
</feature>
<dbReference type="InterPro" id="IPR049680">
    <property type="entry name" value="FLVCR1-2_SLC49-like"/>
</dbReference>
<feature type="transmembrane region" description="Helical" evidence="5">
    <location>
        <begin position="367"/>
        <end position="386"/>
    </location>
</feature>
<evidence type="ECO:0000256" key="4">
    <source>
        <dbReference type="ARBA" id="ARBA00023136"/>
    </source>
</evidence>
<feature type="transmembrane region" description="Helical" evidence="5">
    <location>
        <begin position="264"/>
        <end position="287"/>
    </location>
</feature>
<feature type="transmembrane region" description="Helical" evidence="5">
    <location>
        <begin position="141"/>
        <end position="160"/>
    </location>
</feature>